<dbReference type="SFLD" id="SFLDG01136">
    <property type="entry name" value="C1.6:_Phosphoserine_Phosphatas"/>
    <property type="match status" value="1"/>
</dbReference>
<evidence type="ECO:0000256" key="1">
    <source>
        <dbReference type="ARBA" id="ARBA00000898"/>
    </source>
</evidence>
<dbReference type="PANTHER" id="PTHR21485">
    <property type="entry name" value="HAD SUPERFAMILY MEMBERS CMAS AND KDSC"/>
    <property type="match status" value="1"/>
</dbReference>
<comment type="similarity">
    <text evidence="3">Belongs to the KdsC family.</text>
</comment>
<dbReference type="Gene3D" id="3.40.50.1000">
    <property type="entry name" value="HAD superfamily/HAD-like"/>
    <property type="match status" value="1"/>
</dbReference>
<comment type="caution">
    <text evidence="12">The sequence shown here is derived from an EMBL/GenBank/DDBJ whole genome shotgun (WGS) entry which is preliminary data.</text>
</comment>
<keyword evidence="13" id="KW-1185">Reference proteome</keyword>
<dbReference type="SFLD" id="SFLDS00003">
    <property type="entry name" value="Haloacid_Dehalogenase"/>
    <property type="match status" value="1"/>
</dbReference>
<protein>
    <recommendedName>
        <fullName evidence="6">3-deoxy-D-manno-octulosonate 8-phosphate phosphatase KdsC</fullName>
        <ecNumber evidence="5">3.1.3.45</ecNumber>
    </recommendedName>
    <alternativeName>
        <fullName evidence="11">KDO 8-P phosphatase</fullName>
    </alternativeName>
</protein>
<dbReference type="InterPro" id="IPR006549">
    <property type="entry name" value="HAD-SF_hydro_IIIA"/>
</dbReference>
<keyword evidence="10" id="KW-0448">Lipopolysaccharide biosynthesis</keyword>
<evidence type="ECO:0000256" key="4">
    <source>
        <dbReference type="ARBA" id="ARBA00011881"/>
    </source>
</evidence>
<dbReference type="InterPro" id="IPR050793">
    <property type="entry name" value="CMP-NeuNAc_synthase"/>
</dbReference>
<dbReference type="SFLD" id="SFLDG01138">
    <property type="entry name" value="C1.6.2:_Deoxy-d-mannose-octulo"/>
    <property type="match status" value="1"/>
</dbReference>
<evidence type="ECO:0000256" key="8">
    <source>
        <dbReference type="ARBA" id="ARBA00022801"/>
    </source>
</evidence>
<dbReference type="EMBL" id="BMLX01000006">
    <property type="protein sequence ID" value="GGP23505.1"/>
    <property type="molecule type" value="Genomic_DNA"/>
</dbReference>
<dbReference type="InterPro" id="IPR010023">
    <property type="entry name" value="KdsC_fam"/>
</dbReference>
<evidence type="ECO:0000313" key="12">
    <source>
        <dbReference type="EMBL" id="GGP23505.1"/>
    </source>
</evidence>
<comment type="cofactor">
    <cofactor evidence="2">
        <name>Mg(2+)</name>
        <dbReference type="ChEBI" id="CHEBI:18420"/>
    </cofactor>
</comment>
<keyword evidence="8" id="KW-0378">Hydrolase</keyword>
<gene>
    <name evidence="12" type="ORF">GCM10010970_35050</name>
</gene>
<evidence type="ECO:0000256" key="7">
    <source>
        <dbReference type="ARBA" id="ARBA00022723"/>
    </source>
</evidence>
<dbReference type="PIRSF" id="PIRSF006118">
    <property type="entry name" value="KDO8-P_Ptase"/>
    <property type="match status" value="1"/>
</dbReference>
<dbReference type="NCBIfam" id="TIGR01670">
    <property type="entry name" value="KdsC-phosphatas"/>
    <property type="match status" value="1"/>
</dbReference>
<evidence type="ECO:0000256" key="11">
    <source>
        <dbReference type="ARBA" id="ARBA00031051"/>
    </source>
</evidence>
<sequence length="172" mass="18868">MNSQAATAVRLMIFDVDGVMTDGSLYYTDAGEELKAFNSLDGHGIRMLQDSGVKVAIITGRKSKLVEHRARNLDIELLYQGASDKLATFAELLEKTGLTQEQCGYMGDDVIDLPVMRRVAFAISVPDAPHIVRSNAHYVTDARAGHGAVREACETIMQAQGTFDGIMAWYLR</sequence>
<dbReference type="SUPFAM" id="SSF56784">
    <property type="entry name" value="HAD-like"/>
    <property type="match status" value="1"/>
</dbReference>
<evidence type="ECO:0000256" key="9">
    <source>
        <dbReference type="ARBA" id="ARBA00022842"/>
    </source>
</evidence>
<comment type="catalytic activity">
    <reaction evidence="1">
        <text>3-deoxy-alpha-D-manno-2-octulosonate-8-phosphate + H2O = 3-deoxy-alpha-D-manno-oct-2-ulosonate + phosphate</text>
        <dbReference type="Rhea" id="RHEA:11500"/>
        <dbReference type="ChEBI" id="CHEBI:15377"/>
        <dbReference type="ChEBI" id="CHEBI:43474"/>
        <dbReference type="ChEBI" id="CHEBI:85985"/>
        <dbReference type="ChEBI" id="CHEBI:85986"/>
        <dbReference type="EC" id="3.1.3.45"/>
    </reaction>
</comment>
<dbReference type="NCBIfam" id="TIGR01662">
    <property type="entry name" value="HAD-SF-IIIA"/>
    <property type="match status" value="1"/>
</dbReference>
<evidence type="ECO:0000256" key="10">
    <source>
        <dbReference type="ARBA" id="ARBA00022985"/>
    </source>
</evidence>
<evidence type="ECO:0000256" key="6">
    <source>
        <dbReference type="ARBA" id="ARBA00020092"/>
    </source>
</evidence>
<evidence type="ECO:0000256" key="3">
    <source>
        <dbReference type="ARBA" id="ARBA00005893"/>
    </source>
</evidence>
<dbReference type="CDD" id="cd01630">
    <property type="entry name" value="HAD_KDO-like"/>
    <property type="match status" value="1"/>
</dbReference>
<keyword evidence="7" id="KW-0479">Metal-binding</keyword>
<keyword evidence="9" id="KW-0460">Magnesium</keyword>
<evidence type="ECO:0000313" key="13">
    <source>
        <dbReference type="Proteomes" id="UP000637267"/>
    </source>
</evidence>
<dbReference type="EC" id="3.1.3.45" evidence="5"/>
<dbReference type="PANTHER" id="PTHR21485:SF6">
    <property type="entry name" value="N-ACYLNEURAMINATE CYTIDYLYLTRANSFERASE-RELATED"/>
    <property type="match status" value="1"/>
</dbReference>
<dbReference type="Proteomes" id="UP000637267">
    <property type="component" value="Unassembled WGS sequence"/>
</dbReference>
<comment type="subunit">
    <text evidence="4">Homotetramer.</text>
</comment>
<dbReference type="RefSeq" id="WP_188705998.1">
    <property type="nucleotide sequence ID" value="NZ_BMLX01000006.1"/>
</dbReference>
<proteinExistence type="inferred from homology"/>
<reference evidence="13" key="1">
    <citation type="journal article" date="2019" name="Int. J. Syst. Evol. Microbiol.">
        <title>The Global Catalogue of Microorganisms (GCM) 10K type strain sequencing project: providing services to taxonomists for standard genome sequencing and annotation.</title>
        <authorList>
            <consortium name="The Broad Institute Genomics Platform"/>
            <consortium name="The Broad Institute Genome Sequencing Center for Infectious Disease"/>
            <person name="Wu L."/>
            <person name="Ma J."/>
        </authorList>
    </citation>
    <scope>NUCLEOTIDE SEQUENCE [LARGE SCALE GENOMIC DNA]</scope>
    <source>
        <strain evidence="13">CGMCC 1.8859</strain>
    </source>
</reference>
<organism evidence="12 13">
    <name type="scientific">Silvimonas iriomotensis</name>
    <dbReference type="NCBI Taxonomy" id="449662"/>
    <lineage>
        <taxon>Bacteria</taxon>
        <taxon>Pseudomonadati</taxon>
        <taxon>Pseudomonadota</taxon>
        <taxon>Betaproteobacteria</taxon>
        <taxon>Neisseriales</taxon>
        <taxon>Chitinibacteraceae</taxon>
        <taxon>Silvimonas</taxon>
    </lineage>
</organism>
<dbReference type="Pfam" id="PF08282">
    <property type="entry name" value="Hydrolase_3"/>
    <property type="match status" value="1"/>
</dbReference>
<evidence type="ECO:0000256" key="5">
    <source>
        <dbReference type="ARBA" id="ARBA00013066"/>
    </source>
</evidence>
<name>A0ABQ2PEB3_9NEIS</name>
<dbReference type="NCBIfam" id="NF007019">
    <property type="entry name" value="PRK09484.1"/>
    <property type="match status" value="1"/>
</dbReference>
<evidence type="ECO:0000256" key="2">
    <source>
        <dbReference type="ARBA" id="ARBA00001946"/>
    </source>
</evidence>
<dbReference type="InterPro" id="IPR023214">
    <property type="entry name" value="HAD_sf"/>
</dbReference>
<accession>A0ABQ2PEB3</accession>
<dbReference type="InterPro" id="IPR036412">
    <property type="entry name" value="HAD-like_sf"/>
</dbReference>